<dbReference type="InterPro" id="IPR002577">
    <property type="entry name" value="HTH_HxlR"/>
</dbReference>
<feature type="region of interest" description="Disordered" evidence="4">
    <location>
        <begin position="105"/>
        <end position="127"/>
    </location>
</feature>
<keyword evidence="3" id="KW-0804">Transcription</keyword>
<evidence type="ECO:0000256" key="4">
    <source>
        <dbReference type="SAM" id="MobiDB-lite"/>
    </source>
</evidence>
<keyword evidence="1" id="KW-0805">Transcription regulation</keyword>
<evidence type="ECO:0000259" key="5">
    <source>
        <dbReference type="PROSITE" id="PS51118"/>
    </source>
</evidence>
<dbReference type="Pfam" id="PF01638">
    <property type="entry name" value="HxlR"/>
    <property type="match status" value="1"/>
</dbReference>
<dbReference type="SUPFAM" id="SSF46785">
    <property type="entry name" value="Winged helix' DNA-binding domain"/>
    <property type="match status" value="1"/>
</dbReference>
<feature type="domain" description="HTH hxlR-type" evidence="5">
    <location>
        <begin position="1"/>
        <end position="85"/>
    </location>
</feature>
<gene>
    <name evidence="6" type="ORF">GCM10011585_18680</name>
</gene>
<dbReference type="PANTHER" id="PTHR33204:SF18">
    <property type="entry name" value="TRANSCRIPTIONAL REGULATORY PROTEIN"/>
    <property type="match status" value="1"/>
</dbReference>
<accession>A0A917HE41</accession>
<dbReference type="PROSITE" id="PS51118">
    <property type="entry name" value="HTH_HXLR"/>
    <property type="match status" value="1"/>
</dbReference>
<evidence type="ECO:0000256" key="3">
    <source>
        <dbReference type="ARBA" id="ARBA00023163"/>
    </source>
</evidence>
<dbReference type="InterPro" id="IPR036388">
    <property type="entry name" value="WH-like_DNA-bd_sf"/>
</dbReference>
<keyword evidence="2" id="KW-0238">DNA-binding</keyword>
<dbReference type="GO" id="GO:0003677">
    <property type="term" value="F:DNA binding"/>
    <property type="evidence" value="ECO:0007669"/>
    <property type="project" value="UniProtKB-KW"/>
</dbReference>
<evidence type="ECO:0000313" key="6">
    <source>
        <dbReference type="EMBL" id="GGG76063.1"/>
    </source>
</evidence>
<reference evidence="6" key="1">
    <citation type="journal article" date="2014" name="Int. J. Syst. Evol. Microbiol.">
        <title>Complete genome sequence of Corynebacterium casei LMG S-19264T (=DSM 44701T), isolated from a smear-ripened cheese.</title>
        <authorList>
            <consortium name="US DOE Joint Genome Institute (JGI-PGF)"/>
            <person name="Walter F."/>
            <person name="Albersmeier A."/>
            <person name="Kalinowski J."/>
            <person name="Ruckert C."/>
        </authorList>
    </citation>
    <scope>NUCLEOTIDE SEQUENCE</scope>
    <source>
        <strain evidence="6">CGMCC 1.12997</strain>
    </source>
</reference>
<evidence type="ECO:0000256" key="2">
    <source>
        <dbReference type="ARBA" id="ARBA00023125"/>
    </source>
</evidence>
<proteinExistence type="predicted"/>
<evidence type="ECO:0000256" key="1">
    <source>
        <dbReference type="ARBA" id="ARBA00023015"/>
    </source>
</evidence>
<dbReference type="Gene3D" id="1.10.10.10">
    <property type="entry name" value="Winged helix-like DNA-binding domain superfamily/Winged helix DNA-binding domain"/>
    <property type="match status" value="1"/>
</dbReference>
<keyword evidence="7" id="KW-1185">Reference proteome</keyword>
<evidence type="ECO:0000313" key="7">
    <source>
        <dbReference type="Proteomes" id="UP000647241"/>
    </source>
</evidence>
<organism evidence="6 7">
    <name type="scientific">Edaphobacter dinghuensis</name>
    <dbReference type="NCBI Taxonomy" id="1560005"/>
    <lineage>
        <taxon>Bacteria</taxon>
        <taxon>Pseudomonadati</taxon>
        <taxon>Acidobacteriota</taxon>
        <taxon>Terriglobia</taxon>
        <taxon>Terriglobales</taxon>
        <taxon>Acidobacteriaceae</taxon>
        <taxon>Edaphobacter</taxon>
    </lineage>
</organism>
<dbReference type="EMBL" id="BMGT01000002">
    <property type="protein sequence ID" value="GGG76063.1"/>
    <property type="molecule type" value="Genomic_DNA"/>
</dbReference>
<reference evidence="6" key="2">
    <citation type="submission" date="2020-09" db="EMBL/GenBank/DDBJ databases">
        <authorList>
            <person name="Sun Q."/>
            <person name="Zhou Y."/>
        </authorList>
    </citation>
    <scope>NUCLEOTIDE SEQUENCE</scope>
    <source>
        <strain evidence="6">CGMCC 1.12997</strain>
    </source>
</reference>
<dbReference type="AlphaFoldDB" id="A0A917HE41"/>
<protein>
    <recommendedName>
        <fullName evidence="5">HTH hxlR-type domain-containing protein</fullName>
    </recommendedName>
</protein>
<dbReference type="Proteomes" id="UP000647241">
    <property type="component" value="Unassembled WGS sequence"/>
</dbReference>
<dbReference type="InterPro" id="IPR036390">
    <property type="entry name" value="WH_DNA-bd_sf"/>
</dbReference>
<dbReference type="PANTHER" id="PTHR33204">
    <property type="entry name" value="TRANSCRIPTIONAL REGULATOR, MARR FAMILY"/>
    <property type="match status" value="1"/>
</dbReference>
<comment type="caution">
    <text evidence="6">The sequence shown here is derived from an EMBL/GenBank/DDBJ whole genome shotgun (WGS) entry which is preliminary data.</text>
</comment>
<name>A0A917HE41_9BACT</name>
<sequence length="127" mass="14515">MLIIRDLMVRGYKTFKEFQESGEGISTNILADRLQKLEAGKIILREPEETDGRKINYRLTERGIDLAPVLLELLLWSAKHEQTGAPCELMAQMASNREAVLAETHRRWKDRDPNPLLPPFSSKSSSH</sequence>